<evidence type="ECO:0000313" key="3">
    <source>
        <dbReference type="Proteomes" id="UP000318834"/>
    </source>
</evidence>
<evidence type="ECO:0000259" key="1">
    <source>
        <dbReference type="Pfam" id="PF07883"/>
    </source>
</evidence>
<dbReference type="InterPro" id="IPR013096">
    <property type="entry name" value="Cupin_2"/>
</dbReference>
<dbReference type="InterPro" id="IPR014710">
    <property type="entry name" value="RmlC-like_jellyroll"/>
</dbReference>
<comment type="caution">
    <text evidence="2">The sequence shown here is derived from an EMBL/GenBank/DDBJ whole genome shotgun (WGS) entry which is preliminary data.</text>
</comment>
<dbReference type="EMBL" id="VBAP01000078">
    <property type="protein sequence ID" value="TMI72880.1"/>
    <property type="molecule type" value="Genomic_DNA"/>
</dbReference>
<proteinExistence type="predicted"/>
<feature type="domain" description="Cupin type-2" evidence="1">
    <location>
        <begin position="62"/>
        <end position="127"/>
    </location>
</feature>
<name>A0A537INH4_9BACT</name>
<dbReference type="AlphaFoldDB" id="A0A537INH4"/>
<sequence>MPGASPADGRRHRQFDGAAWDGVTPRVYKLGGSSVPGAAWRDVVRHTLAGGAGEPMAFQLRYFEIEPGGYSSLEKHRHVHTIIVLHGAGRVVVGREVFDVAPFDFVYVPPNVPHQFVNAGAATFGFLCPVDADRDPPQPLNNEELHELLSDPRVREALRVQETTGSGIRD</sequence>
<dbReference type="CDD" id="cd02222">
    <property type="entry name" value="cupin_TM1459-like"/>
    <property type="match status" value="1"/>
</dbReference>
<dbReference type="Pfam" id="PF07883">
    <property type="entry name" value="Cupin_2"/>
    <property type="match status" value="1"/>
</dbReference>
<dbReference type="Proteomes" id="UP000318834">
    <property type="component" value="Unassembled WGS sequence"/>
</dbReference>
<dbReference type="SUPFAM" id="SSF51182">
    <property type="entry name" value="RmlC-like cupins"/>
    <property type="match status" value="1"/>
</dbReference>
<dbReference type="Gene3D" id="2.60.120.10">
    <property type="entry name" value="Jelly Rolls"/>
    <property type="match status" value="1"/>
</dbReference>
<evidence type="ECO:0000313" key="2">
    <source>
        <dbReference type="EMBL" id="TMI72880.1"/>
    </source>
</evidence>
<gene>
    <name evidence="2" type="ORF">E6H05_10495</name>
</gene>
<accession>A0A537INH4</accession>
<reference evidence="2 3" key="1">
    <citation type="journal article" date="2019" name="Nat. Microbiol.">
        <title>Mediterranean grassland soil C-N compound turnover is dependent on rainfall and depth, and is mediated by genomically divergent microorganisms.</title>
        <authorList>
            <person name="Diamond S."/>
            <person name="Andeer P.F."/>
            <person name="Li Z."/>
            <person name="Crits-Christoph A."/>
            <person name="Burstein D."/>
            <person name="Anantharaman K."/>
            <person name="Lane K.R."/>
            <person name="Thomas B.C."/>
            <person name="Pan C."/>
            <person name="Northen T.R."/>
            <person name="Banfield J.F."/>
        </authorList>
    </citation>
    <scope>NUCLEOTIDE SEQUENCE [LARGE SCALE GENOMIC DNA]</scope>
    <source>
        <strain evidence="2">NP_8</strain>
    </source>
</reference>
<dbReference type="InterPro" id="IPR011051">
    <property type="entry name" value="RmlC_Cupin_sf"/>
</dbReference>
<protein>
    <submittedName>
        <fullName evidence="2">Cupin domain-containing protein</fullName>
    </submittedName>
</protein>
<organism evidence="2 3">
    <name type="scientific">Candidatus Segetimicrobium genomatis</name>
    <dbReference type="NCBI Taxonomy" id="2569760"/>
    <lineage>
        <taxon>Bacteria</taxon>
        <taxon>Bacillati</taxon>
        <taxon>Candidatus Sysuimicrobiota</taxon>
        <taxon>Candidatus Sysuimicrobiia</taxon>
        <taxon>Candidatus Sysuimicrobiales</taxon>
        <taxon>Candidatus Segetimicrobiaceae</taxon>
        <taxon>Candidatus Segetimicrobium</taxon>
    </lineage>
</organism>